<dbReference type="InterPro" id="IPR000644">
    <property type="entry name" value="CBS_dom"/>
</dbReference>
<dbReference type="SUPFAM" id="SSF54631">
    <property type="entry name" value="CBS-domain pair"/>
    <property type="match status" value="1"/>
</dbReference>
<feature type="binding site" evidence="13 16">
    <location>
        <begin position="296"/>
        <end position="298"/>
    </location>
    <ligand>
        <name>NAD(+)</name>
        <dbReference type="ChEBI" id="CHEBI:57540"/>
    </ligand>
</feature>
<feature type="binding site" evidence="13">
    <location>
        <position position="465"/>
    </location>
    <ligand>
        <name>K(+)</name>
        <dbReference type="ChEBI" id="CHEBI:29103"/>
        <note>ligand shared between two tetrameric partners</note>
    </ligand>
</feature>
<keyword evidence="6 13" id="KW-0332">GMP biosynthesis</keyword>
<feature type="binding site" evidence="16">
    <location>
        <begin position="246"/>
        <end position="248"/>
    </location>
    <ligand>
        <name>NAD(+)</name>
        <dbReference type="ChEBI" id="CHEBI:57540"/>
    </ligand>
</feature>
<keyword evidence="11 18" id="KW-0129">CBS domain</keyword>
<keyword evidence="23" id="KW-1185">Reference proteome</keyword>
<evidence type="ECO:0000256" key="10">
    <source>
        <dbReference type="ARBA" id="ARBA00023027"/>
    </source>
</evidence>
<comment type="subunit">
    <text evidence="3 13">Homotetramer.</text>
</comment>
<dbReference type="InterPro" id="IPR001093">
    <property type="entry name" value="IMP_DH_GMPRt"/>
</dbReference>
<feature type="binding site" description="in other chain" evidence="13 17">
    <location>
        <position position="298"/>
    </location>
    <ligand>
        <name>K(+)</name>
        <dbReference type="ChEBI" id="CHEBI:29103"/>
        <note>ligand shared between two tetrameric partners</note>
    </ligand>
</feature>
<dbReference type="Gene3D" id="3.20.20.70">
    <property type="entry name" value="Aldolase class I"/>
    <property type="match status" value="1"/>
</dbReference>
<dbReference type="OrthoDB" id="9805398at2"/>
<feature type="binding site" evidence="13">
    <location>
        <position position="467"/>
    </location>
    <ligand>
        <name>K(+)</name>
        <dbReference type="ChEBI" id="CHEBI:29103"/>
        <note>ligand shared between two tetrameric partners</note>
    </ligand>
</feature>
<dbReference type="GO" id="GO:0046872">
    <property type="term" value="F:metal ion binding"/>
    <property type="evidence" value="ECO:0007669"/>
    <property type="project" value="UniProtKB-UniRule"/>
</dbReference>
<dbReference type="FunFam" id="3.20.20.70:FF:000003">
    <property type="entry name" value="GMP reductase"/>
    <property type="match status" value="1"/>
</dbReference>
<evidence type="ECO:0000256" key="3">
    <source>
        <dbReference type="ARBA" id="ARBA00011881"/>
    </source>
</evidence>
<comment type="cofactor">
    <cofactor evidence="1 13">
        <name>K(+)</name>
        <dbReference type="ChEBI" id="CHEBI:29103"/>
    </cofactor>
</comment>
<dbReference type="GO" id="GO:0006177">
    <property type="term" value="P:GMP biosynthetic process"/>
    <property type="evidence" value="ECO:0007669"/>
    <property type="project" value="UniProtKB-UniRule"/>
</dbReference>
<dbReference type="STRING" id="1121439.dsat_1043"/>
<dbReference type="Pfam" id="PF00571">
    <property type="entry name" value="CBS"/>
    <property type="match status" value="2"/>
</dbReference>
<dbReference type="InterPro" id="IPR015875">
    <property type="entry name" value="IMP_DH/GMP_Rdtase_CS"/>
</dbReference>
<evidence type="ECO:0000256" key="20">
    <source>
        <dbReference type="RuleBase" id="RU003928"/>
    </source>
</evidence>
<evidence type="ECO:0000259" key="21">
    <source>
        <dbReference type="PROSITE" id="PS51371"/>
    </source>
</evidence>
<name>S7UC29_9BACT</name>
<evidence type="ECO:0000256" key="13">
    <source>
        <dbReference type="HAMAP-Rule" id="MF_01964"/>
    </source>
</evidence>
<comment type="pathway">
    <text evidence="13 20">Purine metabolism; XMP biosynthesis via de novo pathway; XMP from IMP: step 1/1.</text>
</comment>
<dbReference type="GO" id="GO:0003938">
    <property type="term" value="F:IMP dehydrogenase activity"/>
    <property type="evidence" value="ECO:0007669"/>
    <property type="project" value="UniProtKB-UniRule"/>
</dbReference>
<evidence type="ECO:0000256" key="4">
    <source>
        <dbReference type="ARBA" id="ARBA00022723"/>
    </source>
</evidence>
<keyword evidence="8 13" id="KW-0630">Potassium</keyword>
<evidence type="ECO:0000256" key="17">
    <source>
        <dbReference type="PIRSR" id="PIRSR000130-4"/>
    </source>
</evidence>
<feature type="binding site" description="in other chain" evidence="13 17">
    <location>
        <position position="303"/>
    </location>
    <ligand>
        <name>K(+)</name>
        <dbReference type="ChEBI" id="CHEBI:29103"/>
        <note>ligand shared between two tetrameric partners</note>
    </ligand>
</feature>
<dbReference type="eggNOG" id="COG0517">
    <property type="taxonomic scope" value="Bacteria"/>
</dbReference>
<feature type="binding site" description="in other chain" evidence="13 17">
    <location>
        <position position="300"/>
    </location>
    <ligand>
        <name>K(+)</name>
        <dbReference type="ChEBI" id="CHEBI:29103"/>
        <note>ligand shared between two tetrameric partners</note>
    </ligand>
</feature>
<feature type="active site" description="Proton acceptor" evidence="13 14">
    <location>
        <position position="399"/>
    </location>
</feature>
<keyword evidence="5" id="KW-0677">Repeat</keyword>
<organism evidence="22 23">
    <name type="scientific">Alkalidesulfovibrio alkalitolerans DSM 16529</name>
    <dbReference type="NCBI Taxonomy" id="1121439"/>
    <lineage>
        <taxon>Bacteria</taxon>
        <taxon>Pseudomonadati</taxon>
        <taxon>Thermodesulfobacteriota</taxon>
        <taxon>Desulfovibrionia</taxon>
        <taxon>Desulfovibrionales</taxon>
        <taxon>Desulfovibrionaceae</taxon>
        <taxon>Alkalidesulfovibrio</taxon>
    </lineage>
</organism>
<dbReference type="Proteomes" id="UP000014975">
    <property type="component" value="Unassembled WGS sequence"/>
</dbReference>
<dbReference type="PIRSF" id="PIRSF000130">
    <property type="entry name" value="IMPDH"/>
    <property type="match status" value="1"/>
</dbReference>
<comment type="function">
    <text evidence="13">Catalyzes the conversion of inosine 5'-phosphate (IMP) to xanthosine 5'-phosphate (XMP), the first committed and rate-limiting step in the de novo synthesis of guanine nucleotides, and therefore plays an important role in the regulation of cell growth.</text>
</comment>
<dbReference type="CDD" id="cd04601">
    <property type="entry name" value="CBS_pair_IMPDH"/>
    <property type="match status" value="1"/>
</dbReference>
<dbReference type="InterPro" id="IPR013785">
    <property type="entry name" value="Aldolase_TIM"/>
</dbReference>
<comment type="catalytic activity">
    <reaction evidence="12 13 20">
        <text>IMP + NAD(+) + H2O = XMP + NADH + H(+)</text>
        <dbReference type="Rhea" id="RHEA:11708"/>
        <dbReference type="ChEBI" id="CHEBI:15377"/>
        <dbReference type="ChEBI" id="CHEBI:15378"/>
        <dbReference type="ChEBI" id="CHEBI:57464"/>
        <dbReference type="ChEBI" id="CHEBI:57540"/>
        <dbReference type="ChEBI" id="CHEBI:57945"/>
        <dbReference type="ChEBI" id="CHEBI:58053"/>
        <dbReference type="EC" id="1.1.1.205"/>
    </reaction>
</comment>
<gene>
    <name evidence="13" type="primary">guaB</name>
    <name evidence="22" type="ORF">dsat_1043</name>
</gene>
<feature type="binding site" evidence="13 15">
    <location>
        <position position="411"/>
    </location>
    <ligand>
        <name>IMP</name>
        <dbReference type="ChEBI" id="CHEBI:58053"/>
    </ligand>
</feature>
<dbReference type="PANTHER" id="PTHR11911">
    <property type="entry name" value="INOSINE-5-MONOPHOSPHATE DEHYDROGENASE RELATED"/>
    <property type="match status" value="1"/>
</dbReference>
<evidence type="ECO:0000313" key="22">
    <source>
        <dbReference type="EMBL" id="EPR31454.1"/>
    </source>
</evidence>
<feature type="domain" description="CBS" evidence="21">
    <location>
        <begin position="93"/>
        <end position="148"/>
    </location>
</feature>
<dbReference type="InterPro" id="IPR046342">
    <property type="entry name" value="CBS_dom_sf"/>
</dbReference>
<dbReference type="GO" id="GO:0006183">
    <property type="term" value="P:GTP biosynthetic process"/>
    <property type="evidence" value="ECO:0007669"/>
    <property type="project" value="TreeGrafter"/>
</dbReference>
<reference evidence="22 23" key="1">
    <citation type="journal article" date="2013" name="Genome Announc.">
        <title>Draft genome sequences for three mercury-methylating, sulfate-reducing bacteria.</title>
        <authorList>
            <person name="Brown S.D."/>
            <person name="Hurt R.A.Jr."/>
            <person name="Gilmour C.C."/>
            <person name="Elias D.A."/>
        </authorList>
    </citation>
    <scope>NUCLEOTIDE SEQUENCE [LARGE SCALE GENOMIC DNA]</scope>
    <source>
        <strain evidence="22 23">DSM 16529</strain>
    </source>
</reference>
<dbReference type="eggNOG" id="COG0516">
    <property type="taxonomic scope" value="Bacteria"/>
</dbReference>
<sequence>MEKILYEGLTFDDVLLLPAYSEVTPDLVDVATDLTPEIRLNIPLLSAAMDTVTESDMAIAIARAGGVGVIHKNMPIEYQCYEVEKVKKSESGMIHDPVTIGPDMRVGEALQLMSEYRISGLPVVKGEELVGILTNRDVRFVTDMNTPVSQLMTSERLITVPEGTSLEEAKYHLHANRIEKVLVVDADNRLKGLITIKDIEKRDKYPNSCKDSKGRLRVGAAIGVGADRDRRAEALLAEGVDFLVLDSAHGHSRNIIESVRTIKTAFPACQLVAGNVATYEGAKALFEAGADTVKVGIGPGSICTTRVVAGCGVPQISAITEAVRAARECGGRIIADGGVKFSGDIVKALAAGADTVMMGSMLAGTEESPGETILYQGRTYKTYRGMGSIDAMRQGSGDRYFQDKTKKLVPEGVVGRVPYKGPVTETLFQLVGGLKSGMGYTGCATVADLQQKARFVRISSAGLRESHVHDVAIVKESPNYRVES</sequence>
<keyword evidence="4 13" id="KW-0479">Metal-binding</keyword>
<feature type="binding site" evidence="13 15">
    <location>
        <position position="301"/>
    </location>
    <ligand>
        <name>IMP</name>
        <dbReference type="ChEBI" id="CHEBI:58053"/>
    </ligand>
</feature>
<keyword evidence="7 13" id="KW-0658">Purine biosynthesis</keyword>
<keyword evidence="10 13" id="KW-0520">NAD</keyword>
<dbReference type="SMART" id="SM00116">
    <property type="entry name" value="CBS"/>
    <property type="match status" value="2"/>
</dbReference>
<dbReference type="UniPathway" id="UPA00601">
    <property type="reaction ID" value="UER00295"/>
</dbReference>
<evidence type="ECO:0000256" key="6">
    <source>
        <dbReference type="ARBA" id="ARBA00022749"/>
    </source>
</evidence>
<dbReference type="EMBL" id="ATHI01000029">
    <property type="protein sequence ID" value="EPR31454.1"/>
    <property type="molecule type" value="Genomic_DNA"/>
</dbReference>
<dbReference type="PROSITE" id="PS00487">
    <property type="entry name" value="IMP_DH_GMP_RED"/>
    <property type="match status" value="1"/>
</dbReference>
<feature type="binding site" evidence="13 15">
    <location>
        <begin position="359"/>
        <end position="360"/>
    </location>
    <ligand>
        <name>IMP</name>
        <dbReference type="ChEBI" id="CHEBI:58053"/>
    </ligand>
</feature>
<dbReference type="RefSeq" id="WP_020887740.1">
    <property type="nucleotide sequence ID" value="NZ_ATHI01000029.1"/>
</dbReference>
<evidence type="ECO:0000256" key="1">
    <source>
        <dbReference type="ARBA" id="ARBA00001958"/>
    </source>
</evidence>
<dbReference type="PROSITE" id="PS51371">
    <property type="entry name" value="CBS"/>
    <property type="match status" value="2"/>
</dbReference>
<feature type="active site" description="Thioimidate intermediate" evidence="13 14">
    <location>
        <position position="303"/>
    </location>
</feature>
<protein>
    <recommendedName>
        <fullName evidence="13 20">Inosine-5'-monophosphate dehydrogenase</fullName>
        <shortName evidence="13">IMP dehydrogenase</shortName>
        <shortName evidence="13">IMPD</shortName>
        <shortName evidence="13">IMPDH</shortName>
        <ecNumber evidence="13 20">1.1.1.205</ecNumber>
    </recommendedName>
</protein>
<proteinExistence type="inferred from homology"/>
<evidence type="ECO:0000256" key="12">
    <source>
        <dbReference type="ARBA" id="ARBA00048028"/>
    </source>
</evidence>
<dbReference type="CDD" id="cd00381">
    <property type="entry name" value="IMPDH"/>
    <property type="match status" value="1"/>
</dbReference>
<feature type="binding site" evidence="13">
    <location>
        <position position="246"/>
    </location>
    <ligand>
        <name>NAD(+)</name>
        <dbReference type="ChEBI" id="CHEBI:57540"/>
    </ligand>
</feature>
<dbReference type="AlphaFoldDB" id="S7UC29"/>
<evidence type="ECO:0000256" key="9">
    <source>
        <dbReference type="ARBA" id="ARBA00023002"/>
    </source>
</evidence>
<dbReference type="Pfam" id="PF00478">
    <property type="entry name" value="IMPDH"/>
    <property type="match status" value="1"/>
</dbReference>
<comment type="caution">
    <text evidence="13">Lacks conserved residue(s) required for the propagation of feature annotation.</text>
</comment>
<feature type="binding site" evidence="13 15">
    <location>
        <begin position="336"/>
        <end position="338"/>
    </location>
    <ligand>
        <name>IMP</name>
        <dbReference type="ChEBI" id="CHEBI:58053"/>
    </ligand>
</feature>
<evidence type="ECO:0000256" key="14">
    <source>
        <dbReference type="PIRSR" id="PIRSR000130-1"/>
    </source>
</evidence>
<feature type="domain" description="CBS" evidence="21">
    <location>
        <begin position="152"/>
        <end position="212"/>
    </location>
</feature>
<keyword evidence="9 13" id="KW-0560">Oxidoreductase</keyword>
<evidence type="ECO:0000256" key="5">
    <source>
        <dbReference type="ARBA" id="ARBA00022737"/>
    </source>
</evidence>
<feature type="binding site" evidence="13 15">
    <location>
        <begin position="383"/>
        <end position="387"/>
    </location>
    <ligand>
        <name>IMP</name>
        <dbReference type="ChEBI" id="CHEBI:58053"/>
    </ligand>
</feature>
<evidence type="ECO:0000256" key="16">
    <source>
        <dbReference type="PIRSR" id="PIRSR000130-3"/>
    </source>
</evidence>
<evidence type="ECO:0000256" key="7">
    <source>
        <dbReference type="ARBA" id="ARBA00022755"/>
    </source>
</evidence>
<dbReference type="PATRIC" id="fig|1121439.3.peg.2416"/>
<evidence type="ECO:0000256" key="18">
    <source>
        <dbReference type="PROSITE-ProRule" id="PRU00703"/>
    </source>
</evidence>
<dbReference type="SUPFAM" id="SSF51412">
    <property type="entry name" value="Inosine monophosphate dehydrogenase (IMPDH)"/>
    <property type="match status" value="1"/>
</dbReference>
<evidence type="ECO:0000313" key="23">
    <source>
        <dbReference type="Proteomes" id="UP000014975"/>
    </source>
</evidence>
<accession>S7UC29</accession>
<dbReference type="EC" id="1.1.1.205" evidence="13 20"/>
<evidence type="ECO:0000256" key="8">
    <source>
        <dbReference type="ARBA" id="ARBA00022958"/>
    </source>
</evidence>
<dbReference type="HAMAP" id="MF_01964">
    <property type="entry name" value="IMPDH"/>
    <property type="match status" value="1"/>
</dbReference>
<comment type="caution">
    <text evidence="22">The sequence shown here is derived from an EMBL/GenBank/DDBJ whole genome shotgun (WGS) entry which is preliminary data.</text>
</comment>
<dbReference type="GO" id="GO:0000166">
    <property type="term" value="F:nucleotide binding"/>
    <property type="evidence" value="ECO:0007669"/>
    <property type="project" value="UniProtKB-UniRule"/>
</dbReference>
<comment type="activity regulation">
    <text evidence="13">Mycophenolic acid (MPA) is a non-competitive inhibitor that prevents formation of the closed enzyme conformation by binding to the same site as the amobile flap. In contrast, mizoribine monophosphate (MZP) is a competitive inhibitor that induces the closed conformation. MPA is a potent inhibitor of mammalian IMPDHs but a poor inhibitor of the bacterial enzymes. MZP is a more potent inhibitor of bacterial IMPDH.</text>
</comment>
<evidence type="ECO:0000256" key="19">
    <source>
        <dbReference type="RuleBase" id="RU003927"/>
    </source>
</evidence>
<comment type="similarity">
    <text evidence="2 13 19">Belongs to the IMPDH/GMPR family.</text>
</comment>
<evidence type="ECO:0000256" key="2">
    <source>
        <dbReference type="ARBA" id="ARBA00005502"/>
    </source>
</evidence>
<dbReference type="SMART" id="SM01240">
    <property type="entry name" value="IMPDH"/>
    <property type="match status" value="1"/>
</dbReference>
<evidence type="ECO:0000256" key="15">
    <source>
        <dbReference type="PIRSR" id="PIRSR000130-2"/>
    </source>
</evidence>
<dbReference type="PANTHER" id="PTHR11911:SF111">
    <property type="entry name" value="INOSINE-5'-MONOPHOSPHATE DEHYDROGENASE"/>
    <property type="match status" value="1"/>
</dbReference>
<feature type="binding site" evidence="13">
    <location>
        <position position="466"/>
    </location>
    <ligand>
        <name>K(+)</name>
        <dbReference type="ChEBI" id="CHEBI:29103"/>
        <note>ligand shared between two tetrameric partners</note>
    </ligand>
</feature>
<dbReference type="NCBIfam" id="TIGR01302">
    <property type="entry name" value="IMP_dehydrog"/>
    <property type="match status" value="1"/>
</dbReference>
<evidence type="ECO:0000256" key="11">
    <source>
        <dbReference type="ARBA" id="ARBA00023122"/>
    </source>
</evidence>
<dbReference type="InterPro" id="IPR005990">
    <property type="entry name" value="IMP_DH"/>
</dbReference>